<gene>
    <name evidence="2" type="ORF">MSj_01143</name>
</gene>
<organism evidence="2 3">
    <name type="scientific">Microcystis aeruginosa Sj</name>
    <dbReference type="NCBI Taxonomy" id="1979544"/>
    <lineage>
        <taxon>Bacteria</taxon>
        <taxon>Bacillati</taxon>
        <taxon>Cyanobacteriota</taxon>
        <taxon>Cyanophyceae</taxon>
        <taxon>Oscillatoriophycideae</taxon>
        <taxon>Chroococcales</taxon>
        <taxon>Microcystaceae</taxon>
        <taxon>Microcystis</taxon>
    </lineage>
</organism>
<reference evidence="2 3" key="1">
    <citation type="journal article" date="2018" name="Front. Microbiol.">
        <title>Adaptation of the Freshwater Bloom-Forming Cyanobacterium Microcystis aeruginosa to Brackish Water Is Driven by Recent Horizontal Transfer of Sucrose Genes.</title>
        <authorList>
            <person name="Tanabe Y."/>
            <person name="Hodoki Y."/>
            <person name="Sano T."/>
            <person name="Tada K."/>
            <person name="Watanabe M.M."/>
        </authorList>
    </citation>
    <scope>NUCLEOTIDE SEQUENCE [LARGE SCALE GENOMIC DNA]</scope>
    <source>
        <strain evidence="2 3">Sj</strain>
    </source>
</reference>
<dbReference type="RefSeq" id="WP_110578417.1">
    <property type="nucleotide sequence ID" value="NZ_BDSG01000020.1"/>
</dbReference>
<keyword evidence="1" id="KW-0175">Coiled coil</keyword>
<dbReference type="EMBL" id="BDSG01000020">
    <property type="protein sequence ID" value="GBL09664.1"/>
    <property type="molecule type" value="Genomic_DNA"/>
</dbReference>
<feature type="coiled-coil region" evidence="1">
    <location>
        <begin position="30"/>
        <end position="57"/>
    </location>
</feature>
<comment type="caution">
    <text evidence="2">The sequence shown here is derived from an EMBL/GenBank/DDBJ whole genome shotgun (WGS) entry which is preliminary data.</text>
</comment>
<dbReference type="AlphaFoldDB" id="A0A2Z6UKR7"/>
<name>A0A2Z6UKR7_MICAE</name>
<dbReference type="Proteomes" id="UP000248272">
    <property type="component" value="Unassembled WGS sequence"/>
</dbReference>
<protein>
    <submittedName>
        <fullName evidence="2">Uncharacterized protein</fullName>
    </submittedName>
</protein>
<evidence type="ECO:0000313" key="2">
    <source>
        <dbReference type="EMBL" id="GBL09664.1"/>
    </source>
</evidence>
<accession>A0A2Z6UKR7</accession>
<evidence type="ECO:0000313" key="3">
    <source>
        <dbReference type="Proteomes" id="UP000248272"/>
    </source>
</evidence>
<evidence type="ECO:0000256" key="1">
    <source>
        <dbReference type="SAM" id="Coils"/>
    </source>
</evidence>
<proteinExistence type="predicted"/>
<sequence>MLYPTKKSISVLTLAGFFSILQFTVGVTNSNAQSSEVQQLLRELNSMEGEADQLIQRMIAEDWQRIYRLSCQGLIQEANQLTKNGDYWATQVNIPHYAARASGNYAASERRYQEYNRRCR</sequence>